<dbReference type="EMBL" id="RXHI01000028">
    <property type="protein sequence ID" value="RUA21972.1"/>
    <property type="molecule type" value="Genomic_DNA"/>
</dbReference>
<name>A0A3S0Q0R4_9GAMM</name>
<feature type="domain" description="Thioesterase" evidence="1">
    <location>
        <begin position="53"/>
        <end position="130"/>
    </location>
</feature>
<proteinExistence type="predicted"/>
<dbReference type="GO" id="GO:0016790">
    <property type="term" value="F:thiolester hydrolase activity"/>
    <property type="evidence" value="ECO:0007669"/>
    <property type="project" value="UniProtKB-ARBA"/>
</dbReference>
<dbReference type="InterPro" id="IPR006683">
    <property type="entry name" value="Thioestr_dom"/>
</dbReference>
<dbReference type="CDD" id="cd00586">
    <property type="entry name" value="4HBT"/>
    <property type="match status" value="1"/>
</dbReference>
<dbReference type="Gene3D" id="3.10.129.10">
    <property type="entry name" value="Hotdog Thioesterase"/>
    <property type="match status" value="1"/>
</dbReference>
<dbReference type="AlphaFoldDB" id="A0A3S0Q0R4"/>
<gene>
    <name evidence="2" type="ORF">DSL92_08630</name>
</gene>
<dbReference type="SUPFAM" id="SSF54637">
    <property type="entry name" value="Thioesterase/thiol ester dehydrase-isomerase"/>
    <property type="match status" value="1"/>
</dbReference>
<organism evidence="2">
    <name type="scientific">Billgrantia gudaonensis</name>
    <dbReference type="NCBI Taxonomy" id="376427"/>
    <lineage>
        <taxon>Bacteria</taxon>
        <taxon>Pseudomonadati</taxon>
        <taxon>Pseudomonadota</taxon>
        <taxon>Gammaproteobacteria</taxon>
        <taxon>Oceanospirillales</taxon>
        <taxon>Halomonadaceae</taxon>
        <taxon>Billgrantia</taxon>
    </lineage>
</organism>
<dbReference type="InterPro" id="IPR029069">
    <property type="entry name" value="HotDog_dom_sf"/>
</dbReference>
<reference evidence="2" key="1">
    <citation type="submission" date="2018-12" db="EMBL/GenBank/DDBJ databases">
        <authorList>
            <person name="Jadhav K."/>
            <person name="Kushwaha B."/>
            <person name="Jadhav I."/>
        </authorList>
    </citation>
    <scope>NUCLEOTIDE SEQUENCE [LARGE SCALE GENOMIC DNA]</scope>
    <source>
        <strain evidence="2">SBS 10</strain>
    </source>
</reference>
<protein>
    <recommendedName>
        <fullName evidence="1">Thioesterase domain-containing protein</fullName>
    </recommendedName>
</protein>
<accession>A0A3S0Q0R4</accession>
<evidence type="ECO:0000259" key="1">
    <source>
        <dbReference type="Pfam" id="PF03061"/>
    </source>
</evidence>
<evidence type="ECO:0000313" key="2">
    <source>
        <dbReference type="EMBL" id="RUA21972.1"/>
    </source>
</evidence>
<comment type="caution">
    <text evidence="2">The sequence shown here is derived from an EMBL/GenBank/DDBJ whole genome shotgun (WGS) entry which is preliminary data.</text>
</comment>
<sequence>MGVAVEQGRRPGRGRLPASRAAAHWIFVRSLSTAWIPASPYHAGVRGYHLDGYGHVNNARYLEFLEEGAGVTSTTARRWRSCSPRASMRSLRSTNIDYRRAAVAGDDLEVITQVAGLGSRSARMHQVIRRCRDGKSVVDADLTLRAA</sequence>
<dbReference type="Pfam" id="PF03061">
    <property type="entry name" value="4HBT"/>
    <property type="match status" value="1"/>
</dbReference>